<dbReference type="PANTHER" id="PTHR43774:SF1">
    <property type="entry name" value="PEPTIDE METHIONINE SULFOXIDE REDUCTASE MSRA 2"/>
    <property type="match status" value="1"/>
</dbReference>
<dbReference type="Gene3D" id="3.30.1060.10">
    <property type="entry name" value="Peptide methionine sulphoxide reductase MsrA"/>
    <property type="match status" value="1"/>
</dbReference>
<evidence type="ECO:0000256" key="3">
    <source>
        <dbReference type="ARBA" id="ARBA00048782"/>
    </source>
</evidence>
<keyword evidence="8" id="KW-1185">Reference proteome</keyword>
<comment type="catalytic activity">
    <reaction evidence="3 4">
        <text>[thioredoxin]-disulfide + L-methionine + H2O = L-methionine (S)-S-oxide + [thioredoxin]-dithiol</text>
        <dbReference type="Rhea" id="RHEA:19993"/>
        <dbReference type="Rhea" id="RHEA-COMP:10698"/>
        <dbReference type="Rhea" id="RHEA-COMP:10700"/>
        <dbReference type="ChEBI" id="CHEBI:15377"/>
        <dbReference type="ChEBI" id="CHEBI:29950"/>
        <dbReference type="ChEBI" id="CHEBI:50058"/>
        <dbReference type="ChEBI" id="CHEBI:57844"/>
        <dbReference type="ChEBI" id="CHEBI:58772"/>
        <dbReference type="EC" id="1.8.4.11"/>
    </reaction>
</comment>
<dbReference type="OrthoDB" id="4174719at2"/>
<accession>A0A1H2FPP3</accession>
<comment type="function">
    <text evidence="4">Has an important function as a repair enzyme for proteins that have been inactivated by oxidation. Catalyzes the reversible oxidation-reduction of methionine sulfoxide in proteins to methionine.</text>
</comment>
<keyword evidence="5" id="KW-0732">Signal</keyword>
<dbReference type="AlphaFoldDB" id="A0A1H2FPP3"/>
<feature type="active site" evidence="4">
    <location>
        <position position="51"/>
    </location>
</feature>
<dbReference type="GO" id="GO:0033744">
    <property type="term" value="F:L-methionine:thioredoxin-disulfide S-oxidoreductase activity"/>
    <property type="evidence" value="ECO:0007669"/>
    <property type="project" value="RHEA"/>
</dbReference>
<dbReference type="STRING" id="364197.SAMN05216296_1729"/>
<dbReference type="HAMAP" id="MF_01401">
    <property type="entry name" value="MsrA"/>
    <property type="match status" value="1"/>
</dbReference>
<dbReference type="EMBL" id="LT629785">
    <property type="protein sequence ID" value="SDU09343.1"/>
    <property type="molecule type" value="Genomic_DNA"/>
</dbReference>
<evidence type="ECO:0000256" key="1">
    <source>
        <dbReference type="ARBA" id="ARBA00023002"/>
    </source>
</evidence>
<organism evidence="7 8">
    <name type="scientific">Pseudomonas pohangensis</name>
    <dbReference type="NCBI Taxonomy" id="364197"/>
    <lineage>
        <taxon>Bacteria</taxon>
        <taxon>Pseudomonadati</taxon>
        <taxon>Pseudomonadota</taxon>
        <taxon>Gammaproteobacteria</taxon>
        <taxon>Pseudomonadales</taxon>
        <taxon>Pseudomonadaceae</taxon>
        <taxon>Pseudomonas</taxon>
    </lineage>
</organism>
<dbReference type="Proteomes" id="UP000243232">
    <property type="component" value="Chromosome I"/>
</dbReference>
<evidence type="ECO:0000313" key="8">
    <source>
        <dbReference type="Proteomes" id="UP000243232"/>
    </source>
</evidence>
<dbReference type="GO" id="GO:0008113">
    <property type="term" value="F:peptide-methionine (S)-S-oxide reductase activity"/>
    <property type="evidence" value="ECO:0007669"/>
    <property type="project" value="UniProtKB-UniRule"/>
</dbReference>
<name>A0A1H2FPP3_9PSED</name>
<comment type="similarity">
    <text evidence="4">Belongs to the MsrA Met sulfoxide reductase family.</text>
</comment>
<dbReference type="InterPro" id="IPR002569">
    <property type="entry name" value="Met_Sox_Rdtase_MsrA_dom"/>
</dbReference>
<dbReference type="SUPFAM" id="SSF55068">
    <property type="entry name" value="Peptide methionine sulfoxide reductase"/>
    <property type="match status" value="1"/>
</dbReference>
<dbReference type="Pfam" id="PF01625">
    <property type="entry name" value="PMSR"/>
    <property type="match status" value="1"/>
</dbReference>
<keyword evidence="1 4" id="KW-0560">Oxidoreductase</keyword>
<dbReference type="RefSeq" id="WP_090194198.1">
    <property type="nucleotide sequence ID" value="NZ_LT629785.1"/>
</dbReference>
<sequence length="216" mass="23343">MINLTTCWQTSLLGLAGLLFSGLLVAGEGATPAASATSKTPAAVAVFAGGCFWCTEADFDKIPGVLSTTSGYIGGHVENPTYEEVSYGATGHAEAVQVRYDPGKVTYAQLLEAFWPTIDPLTANAQFCDKGSQYRSAIFYGNAEEQRQAEASKAALEKSGRLPGPVVTEIVPATTFYPAEDYHQDYHSKNPLRYNYYRHGCGRDDRLEQLWGKPAG</sequence>
<evidence type="ECO:0000256" key="4">
    <source>
        <dbReference type="HAMAP-Rule" id="MF_01401"/>
    </source>
</evidence>
<evidence type="ECO:0000256" key="2">
    <source>
        <dbReference type="ARBA" id="ARBA00047806"/>
    </source>
</evidence>
<protein>
    <recommendedName>
        <fullName evidence="4">Peptide methionine sulfoxide reductase MsrA</fullName>
        <shortName evidence="4">Protein-methionine-S-oxide reductase</shortName>
        <ecNumber evidence="4">1.8.4.11</ecNumber>
    </recommendedName>
    <alternativeName>
        <fullName evidence="4">Peptide-methionine (S)-S-oxide reductase</fullName>
        <shortName evidence="4">Peptide Met(O) reductase</shortName>
    </alternativeName>
</protein>
<feature type="chain" id="PRO_5009274156" description="Peptide methionine sulfoxide reductase MsrA" evidence="5">
    <location>
        <begin position="27"/>
        <end position="216"/>
    </location>
</feature>
<feature type="signal peptide" evidence="5">
    <location>
        <begin position="1"/>
        <end position="26"/>
    </location>
</feature>
<gene>
    <name evidence="4" type="primary">msrA</name>
    <name evidence="7" type="ORF">SAMN05216296_1729</name>
</gene>
<reference evidence="8" key="1">
    <citation type="submission" date="2016-10" db="EMBL/GenBank/DDBJ databases">
        <authorList>
            <person name="Varghese N."/>
            <person name="Submissions S."/>
        </authorList>
    </citation>
    <scope>NUCLEOTIDE SEQUENCE [LARGE SCALE GENOMIC DNA]</scope>
    <source>
        <strain evidence="8">DSM 17875</strain>
    </source>
</reference>
<dbReference type="EC" id="1.8.4.11" evidence="4"/>
<evidence type="ECO:0000313" key="7">
    <source>
        <dbReference type="EMBL" id="SDU09343.1"/>
    </source>
</evidence>
<proteinExistence type="inferred from homology"/>
<comment type="catalytic activity">
    <reaction evidence="2 4">
        <text>L-methionyl-[protein] + [thioredoxin]-disulfide + H2O = L-methionyl-(S)-S-oxide-[protein] + [thioredoxin]-dithiol</text>
        <dbReference type="Rhea" id="RHEA:14217"/>
        <dbReference type="Rhea" id="RHEA-COMP:10698"/>
        <dbReference type="Rhea" id="RHEA-COMP:10700"/>
        <dbReference type="Rhea" id="RHEA-COMP:12313"/>
        <dbReference type="Rhea" id="RHEA-COMP:12315"/>
        <dbReference type="ChEBI" id="CHEBI:15377"/>
        <dbReference type="ChEBI" id="CHEBI:16044"/>
        <dbReference type="ChEBI" id="CHEBI:29950"/>
        <dbReference type="ChEBI" id="CHEBI:44120"/>
        <dbReference type="ChEBI" id="CHEBI:50058"/>
        <dbReference type="EC" id="1.8.4.11"/>
    </reaction>
</comment>
<evidence type="ECO:0000259" key="6">
    <source>
        <dbReference type="Pfam" id="PF01625"/>
    </source>
</evidence>
<dbReference type="NCBIfam" id="TIGR00401">
    <property type="entry name" value="msrA"/>
    <property type="match status" value="1"/>
</dbReference>
<feature type="domain" description="Peptide methionine sulphoxide reductase MsrA" evidence="6">
    <location>
        <begin position="45"/>
        <end position="195"/>
    </location>
</feature>
<evidence type="ECO:0000256" key="5">
    <source>
        <dbReference type="SAM" id="SignalP"/>
    </source>
</evidence>
<dbReference type="InterPro" id="IPR036509">
    <property type="entry name" value="Met_Sox_Rdtase_MsrA_sf"/>
</dbReference>
<dbReference type="PANTHER" id="PTHR43774">
    <property type="entry name" value="PEPTIDE METHIONINE SULFOXIDE REDUCTASE"/>
    <property type="match status" value="1"/>
</dbReference>